<accession>A0A3M8ASR3</accession>
<dbReference type="EMBL" id="RHHN01000041">
    <property type="protein sequence ID" value="RNB54234.1"/>
    <property type="molecule type" value="Genomic_DNA"/>
</dbReference>
<dbReference type="PIRSF" id="PIRSF003097">
    <property type="entry name" value="FtsX"/>
    <property type="match status" value="1"/>
</dbReference>
<evidence type="ECO:0000313" key="17">
    <source>
        <dbReference type="Proteomes" id="UP000317180"/>
    </source>
</evidence>
<keyword evidence="6 11" id="KW-0812">Transmembrane</keyword>
<dbReference type="GO" id="GO:0005886">
    <property type="term" value="C:plasma membrane"/>
    <property type="evidence" value="ECO:0007669"/>
    <property type="project" value="UniProtKB-SubCell"/>
</dbReference>
<dbReference type="RefSeq" id="WP_005831136.1">
    <property type="nucleotide sequence ID" value="NZ_BJOD01000064.1"/>
</dbReference>
<evidence type="ECO:0000256" key="5">
    <source>
        <dbReference type="ARBA" id="ARBA00022618"/>
    </source>
</evidence>
<dbReference type="OrthoDB" id="2612597at2"/>
<dbReference type="GeneID" id="82809427"/>
<evidence type="ECO:0000256" key="6">
    <source>
        <dbReference type="ARBA" id="ARBA00022692"/>
    </source>
</evidence>
<dbReference type="Gene3D" id="3.30.70.3040">
    <property type="match status" value="1"/>
</dbReference>
<evidence type="ECO:0000256" key="4">
    <source>
        <dbReference type="ARBA" id="ARBA00022475"/>
    </source>
</evidence>
<feature type="transmembrane region" description="Helical" evidence="11">
    <location>
        <begin position="168"/>
        <end position="192"/>
    </location>
</feature>
<evidence type="ECO:0000256" key="8">
    <source>
        <dbReference type="ARBA" id="ARBA00023136"/>
    </source>
</evidence>
<gene>
    <name evidence="14" type="ORF">BAG01nite_43570</name>
    <name evidence="15" type="ORF">EB820_14375</name>
</gene>
<dbReference type="PANTHER" id="PTHR47755:SF1">
    <property type="entry name" value="CELL DIVISION PROTEIN FTSX"/>
    <property type="match status" value="1"/>
</dbReference>
<keyword evidence="4 10" id="KW-1003">Cell membrane</keyword>
<evidence type="ECO:0000256" key="11">
    <source>
        <dbReference type="SAM" id="Phobius"/>
    </source>
</evidence>
<comment type="caution">
    <text evidence="15">The sequence shown here is derived from an EMBL/GenBank/DDBJ whole genome shotgun (WGS) entry which is preliminary data.</text>
</comment>
<evidence type="ECO:0000256" key="2">
    <source>
        <dbReference type="ARBA" id="ARBA00007379"/>
    </source>
</evidence>
<evidence type="ECO:0000256" key="3">
    <source>
        <dbReference type="ARBA" id="ARBA00021907"/>
    </source>
</evidence>
<keyword evidence="5 10" id="KW-0132">Cell division</keyword>
<dbReference type="InterPro" id="IPR004513">
    <property type="entry name" value="FtsX"/>
</dbReference>
<keyword evidence="8 10" id="KW-0472">Membrane</keyword>
<keyword evidence="9 10" id="KW-0131">Cell cycle</keyword>
<evidence type="ECO:0000256" key="7">
    <source>
        <dbReference type="ARBA" id="ARBA00022989"/>
    </source>
</evidence>
<evidence type="ECO:0000259" key="12">
    <source>
        <dbReference type="Pfam" id="PF02687"/>
    </source>
</evidence>
<protein>
    <recommendedName>
        <fullName evidence="3 10">Cell division protein FtsX</fullName>
    </recommendedName>
</protein>
<proteinExistence type="inferred from homology"/>
<feature type="transmembrane region" description="Helical" evidence="11">
    <location>
        <begin position="264"/>
        <end position="282"/>
    </location>
</feature>
<dbReference type="PANTHER" id="PTHR47755">
    <property type="entry name" value="CELL DIVISION PROTEIN FTSX"/>
    <property type="match status" value="1"/>
</dbReference>
<sequence length="291" mass="32199">MNRQSCMYMLRDAREGIQRNIGAAAAAAVLIFVAMLIAGILLLGRFGVGDLLGYLESQVAMKLYVDPAADTKAIATILREKSFVQSAEIETKEQMLDRLAAFFTGREHLLVSFQESQIPDAIRLELRDKTQMKLVAEQLQAMNGITKVVYPQQFAETILHWSSELNRYGLGLLLGMAALAFGMVFIAMNLALYQRQQEIRVRLLLGANPWHVRGQFLFEGWLIGFVGSLPAALAVYALFSSILLPLQKSFPLVFHFSQGMVYEMMGGMAVAGSLVGLSASYVSTRKLIDHA</sequence>
<evidence type="ECO:0000259" key="13">
    <source>
        <dbReference type="Pfam" id="PF18075"/>
    </source>
</evidence>
<dbReference type="Proteomes" id="UP000317180">
    <property type="component" value="Unassembled WGS sequence"/>
</dbReference>
<dbReference type="Pfam" id="PF18075">
    <property type="entry name" value="FtsX_ECD"/>
    <property type="match status" value="1"/>
</dbReference>
<evidence type="ECO:0000256" key="1">
    <source>
        <dbReference type="ARBA" id="ARBA00004651"/>
    </source>
</evidence>
<evidence type="ECO:0000256" key="9">
    <source>
        <dbReference type="ARBA" id="ARBA00023306"/>
    </source>
</evidence>
<dbReference type="InterPro" id="IPR003838">
    <property type="entry name" value="ABC3_permease_C"/>
</dbReference>
<evidence type="ECO:0000256" key="10">
    <source>
        <dbReference type="PIRNR" id="PIRNR003097"/>
    </source>
</evidence>
<feature type="domain" description="ABC3 transporter permease C-terminal" evidence="12">
    <location>
        <begin position="173"/>
        <end position="285"/>
    </location>
</feature>
<comment type="subcellular location">
    <subcellularLocation>
        <location evidence="1">Cell membrane</location>
        <topology evidence="1">Multi-pass membrane protein</topology>
    </subcellularLocation>
</comment>
<feature type="transmembrane region" description="Helical" evidence="11">
    <location>
        <begin position="221"/>
        <end position="244"/>
    </location>
</feature>
<keyword evidence="17" id="KW-1185">Reference proteome</keyword>
<dbReference type="InterPro" id="IPR040690">
    <property type="entry name" value="FtsX_ECD"/>
</dbReference>
<dbReference type="Proteomes" id="UP000276178">
    <property type="component" value="Unassembled WGS sequence"/>
</dbReference>
<organism evidence="15 16">
    <name type="scientific">Brevibacillus agri</name>
    <dbReference type="NCBI Taxonomy" id="51101"/>
    <lineage>
        <taxon>Bacteria</taxon>
        <taxon>Bacillati</taxon>
        <taxon>Bacillota</taxon>
        <taxon>Bacilli</taxon>
        <taxon>Bacillales</taxon>
        <taxon>Paenibacillaceae</taxon>
        <taxon>Brevibacillus</taxon>
    </lineage>
</organism>
<feature type="transmembrane region" description="Helical" evidence="11">
    <location>
        <begin position="21"/>
        <end position="43"/>
    </location>
</feature>
<dbReference type="GO" id="GO:0051301">
    <property type="term" value="P:cell division"/>
    <property type="evidence" value="ECO:0007669"/>
    <property type="project" value="UniProtKB-KW"/>
</dbReference>
<reference evidence="14 17" key="2">
    <citation type="submission" date="2019-06" db="EMBL/GenBank/DDBJ databases">
        <title>Whole genome shotgun sequence of Brevibacillus agri NBRC 15538.</title>
        <authorList>
            <person name="Hosoyama A."/>
            <person name="Uohara A."/>
            <person name="Ohji S."/>
            <person name="Ichikawa N."/>
        </authorList>
    </citation>
    <scope>NUCLEOTIDE SEQUENCE [LARGE SCALE GENOMIC DNA]</scope>
    <source>
        <strain evidence="14 17">NBRC 15538</strain>
    </source>
</reference>
<dbReference type="Pfam" id="PF02687">
    <property type="entry name" value="FtsX"/>
    <property type="match status" value="1"/>
</dbReference>
<evidence type="ECO:0000313" key="14">
    <source>
        <dbReference type="EMBL" id="GED28255.1"/>
    </source>
</evidence>
<dbReference type="EMBL" id="BJOD01000064">
    <property type="protein sequence ID" value="GED28255.1"/>
    <property type="molecule type" value="Genomic_DNA"/>
</dbReference>
<dbReference type="AlphaFoldDB" id="A0A3M8ASR3"/>
<feature type="domain" description="FtsX extracellular" evidence="13">
    <location>
        <begin position="60"/>
        <end position="148"/>
    </location>
</feature>
<keyword evidence="7 11" id="KW-1133">Transmembrane helix</keyword>
<evidence type="ECO:0000313" key="15">
    <source>
        <dbReference type="EMBL" id="RNB54234.1"/>
    </source>
</evidence>
<comment type="similarity">
    <text evidence="2 10">Belongs to the ABC-4 integral membrane protein family. FtsX subfamily.</text>
</comment>
<evidence type="ECO:0000313" key="16">
    <source>
        <dbReference type="Proteomes" id="UP000276178"/>
    </source>
</evidence>
<name>A0A3M8ASR3_9BACL</name>
<comment type="function">
    <text evidence="10">Part of the ABC transporter FtsEX involved in asymmetric cellular division facilitating the initiation of sporulation.</text>
</comment>
<reference evidence="15 16" key="1">
    <citation type="submission" date="2018-10" db="EMBL/GenBank/DDBJ databases">
        <title>Phylogenomics of Brevibacillus.</title>
        <authorList>
            <person name="Dunlap C."/>
        </authorList>
    </citation>
    <scope>NUCLEOTIDE SEQUENCE [LARGE SCALE GENOMIC DNA]</scope>
    <source>
        <strain evidence="15 16">NRRL NRS 1219</strain>
    </source>
</reference>